<dbReference type="RefSeq" id="XP_016607955.1">
    <property type="nucleotide sequence ID" value="XM_016753510.1"/>
</dbReference>
<comment type="subunit">
    <text evidence="4">Binds to mitochondrial small subunit 15S rRNA.</text>
</comment>
<evidence type="ECO:0000256" key="1">
    <source>
        <dbReference type="ARBA" id="ARBA00006192"/>
    </source>
</evidence>
<feature type="compositionally biased region" description="Polar residues" evidence="6">
    <location>
        <begin position="1551"/>
        <end position="1564"/>
    </location>
</feature>
<feature type="repeat" description="PPR" evidence="5">
    <location>
        <begin position="1063"/>
        <end position="1097"/>
    </location>
</feature>
<dbReference type="Pfam" id="PF13041">
    <property type="entry name" value="PPR_2"/>
    <property type="match status" value="3"/>
</dbReference>
<dbReference type="InterPro" id="IPR002885">
    <property type="entry name" value="PPR_rpt"/>
</dbReference>
<feature type="repeat" description="PPR" evidence="5">
    <location>
        <begin position="268"/>
        <end position="302"/>
    </location>
</feature>
<proteinExistence type="inferred from homology"/>
<gene>
    <name evidence="7" type="ORF">SPPG_05287</name>
</gene>
<dbReference type="eggNOG" id="KOG4197">
    <property type="taxonomic scope" value="Eukaryota"/>
</dbReference>
<dbReference type="PANTHER" id="PTHR47447">
    <property type="entry name" value="OS03G0856100 PROTEIN"/>
    <property type="match status" value="1"/>
</dbReference>
<dbReference type="Pfam" id="PF13812">
    <property type="entry name" value="PPR_3"/>
    <property type="match status" value="1"/>
</dbReference>
<feature type="repeat" description="PPR" evidence="5">
    <location>
        <begin position="195"/>
        <end position="232"/>
    </location>
</feature>
<dbReference type="Gene3D" id="1.25.40.10">
    <property type="entry name" value="Tetratricopeptide repeat domain"/>
    <property type="match status" value="6"/>
</dbReference>
<dbReference type="PROSITE" id="PS51375">
    <property type="entry name" value="PPR"/>
    <property type="match status" value="9"/>
</dbReference>
<dbReference type="InterPro" id="IPR011990">
    <property type="entry name" value="TPR-like_helical_dom_sf"/>
</dbReference>
<evidence type="ECO:0000256" key="4">
    <source>
        <dbReference type="ARBA" id="ARBA00044511"/>
    </source>
</evidence>
<feature type="repeat" description="PPR" evidence="5">
    <location>
        <begin position="556"/>
        <end position="590"/>
    </location>
</feature>
<dbReference type="PANTHER" id="PTHR47447:SF24">
    <property type="entry name" value="PENTATRICOPEPTIDE REPEAT-CONTAINING PROTEIN"/>
    <property type="match status" value="1"/>
</dbReference>
<dbReference type="EMBL" id="KQ257457">
    <property type="protein sequence ID" value="KNC99915.1"/>
    <property type="molecule type" value="Genomic_DNA"/>
</dbReference>
<dbReference type="OrthoDB" id="2108908at2759"/>
<feature type="repeat" description="PPR" evidence="5">
    <location>
        <begin position="1308"/>
        <end position="1342"/>
    </location>
</feature>
<protein>
    <submittedName>
        <fullName evidence="7">Pentatricopeptide repeat domain-containing protein</fullName>
    </submittedName>
</protein>
<dbReference type="Proteomes" id="UP000053201">
    <property type="component" value="Unassembled WGS sequence"/>
</dbReference>
<feature type="repeat" description="PPR" evidence="5">
    <location>
        <begin position="233"/>
        <end position="267"/>
    </location>
</feature>
<dbReference type="InParanoid" id="A0A0L0HEM9"/>
<sequence>MTFCIRLFKPCILRYRASILRLPSRPRASLASITSSPPVAPALQDAAGTRRFLRKLNHEIQNGDTRGALASYRRIIESPVGSTRVTPYLIRRLLACVRRTESRRRVALVTLRLTADMRRLSLPMDQQDYNHLILAYVELSHQEAVRSVLGEMELRGIQPNVVTYNLLLSDFARKGNIEGLRNGIARMREIGIHPDKVTYNTILAGLAANLESGATEEISLVMQRMEEDGIVPDALTYNILVKCFIRAGQTDASMRMLGRMTEEGITPDETTYRTIIAGFLRNEDVERAETHYHAMVNAGHKPPLWIYERFVEASAKQGQNELAERWYNELLHNGGQPTAKVLLAMIRLACSKRDLGRVKKWLKLSQERKIVEDDPGSFYRVAITELLNRDALTAVPAMHQLMIEHDCMVDSTLEHVWREMTRNRESATSGPALLESQPCGGLVGELIPTGKSQDTYDISPKKLKESVQDPVVVTTLSPAPTMLTDILIANRRISALAKSPTTFPQALRLFNSLPTLALAPVAATYSPILGAYARMADIHGLQEVWDRMRSSGIKPDVACYNALIQGYMRAGLVSEAIDTLHIMDSAGLSPTAITLRLRVEVALAGKQFDEVVDLVAAICRDEVTDAFKAIDVAVDGLCRDMRFTDAARCWLAAHEVSLRAKESFGARRLIKYPTTAGLVAGLLGCGDLMSALKIYRTSVLEGMSFQEDIVVQMAKGLNQISDKIADFEWVLDDAVSKRITPEHAAWRFVFNILREFDGTLGSKLVGKVIGQAPRLPTAEGAAKLLMYAYARRDAVSFSSWYDVLTAHGVVISLTVYQAIFGSHQMKWPLGFLNRCLDDVARFPGKTDETQRLLQKVFAIALECMTSAQDGAGVWKAYTHLKERDPCIPIAQRGRVISALCSAGMQMEAEQVLLDAGDKVDAGMYESLAILYARQGLPEKAESACFRIIELGRANCYTAMSRAIIEAIKFGHMETGFLLLDRTMKMGIELSESFYVDLMTELAKRGEFASVLDLVCRIVAAGVVPDVIVQNLVVKAYVEAGKPQDALSVLDQLGSVLEANTKPDTWAYNDLIAGLGKKGDVKGAKLALTSMAKAGLKPDLVTYTALLATCESIGDVEKLKQEMEKEGIDTDVVWRRTVARTYAKLGEPEKCEGVIRKGNQTMDTLDWNIILAGWKEVGEYWRCCQKYEEMEVEGKTTPDAVTFNTLLSSSLKSQQVPFPDREVDRWMASFSSHKLTPTAHTHNLLIEHAAMAGDAKLAQKRWKNMLAVGLKPTEATFINLIAAFGKADDEPALMQVLNETLRSSDLRPSMLFHHSVMKVFASSGKVDQARKWMDRMTVDGMDPDQVTWRHLVAAYITADDLSGAEKAMIEATLSVKKNRPSQSLKRPMSRASTAISPLMARLPNSPDTQLLHMLANAHCMKGNHLAAMSFLSRIAAPKVDDVTVGTAMKICLKAEWVEEAGILWDWATKGTEWVGPKVGFLTRRPRTRSADELVNEATVCCFIDLAGNVAGKGKWSGDRALGVVNVRNVWKEVLSMRDTQGERNAVEGEASTLESTPVENSSEKSALQPWRWKHWPTENMCNSYIEALMRCGDLFGSVKVFTLMDRQGYPARPTPKTIRTIMEKLMKANAPHLVSKVQTTVKTRWPDLEPVVNELLERGKR</sequence>
<keyword evidence="8" id="KW-1185">Reference proteome</keyword>
<evidence type="ECO:0000256" key="6">
    <source>
        <dbReference type="SAM" id="MobiDB-lite"/>
    </source>
</evidence>
<feature type="repeat" description="PPR" evidence="5">
    <location>
        <begin position="521"/>
        <end position="555"/>
    </location>
</feature>
<accession>A0A0L0HEM9</accession>
<dbReference type="STRING" id="645134.A0A0L0HEM9"/>
<evidence type="ECO:0000313" key="7">
    <source>
        <dbReference type="EMBL" id="KNC99915.1"/>
    </source>
</evidence>
<feature type="region of interest" description="Disordered" evidence="6">
    <location>
        <begin position="1539"/>
        <end position="1565"/>
    </location>
</feature>
<dbReference type="GeneID" id="27688675"/>
<evidence type="ECO:0000256" key="3">
    <source>
        <dbReference type="ARBA" id="ARBA00044493"/>
    </source>
</evidence>
<dbReference type="VEuPathDB" id="FungiDB:SPPG_05287"/>
<keyword evidence="2" id="KW-0677">Repeat</keyword>
<dbReference type="NCBIfam" id="TIGR00756">
    <property type="entry name" value="PPR"/>
    <property type="match status" value="4"/>
</dbReference>
<feature type="repeat" description="PPR" evidence="5">
    <location>
        <begin position="160"/>
        <end position="194"/>
    </location>
</feature>
<evidence type="ECO:0000313" key="8">
    <source>
        <dbReference type="Proteomes" id="UP000053201"/>
    </source>
</evidence>
<feature type="repeat" description="PPR" evidence="5">
    <location>
        <begin position="125"/>
        <end position="159"/>
    </location>
</feature>
<dbReference type="Pfam" id="PF01535">
    <property type="entry name" value="PPR"/>
    <property type="match status" value="1"/>
</dbReference>
<evidence type="ECO:0000256" key="5">
    <source>
        <dbReference type="PROSITE-ProRule" id="PRU00708"/>
    </source>
</evidence>
<name>A0A0L0HEM9_SPIPD</name>
<comment type="similarity">
    <text evidence="1">Belongs to the CCM1 family.</text>
</comment>
<reference evidence="7 8" key="1">
    <citation type="submission" date="2009-08" db="EMBL/GenBank/DDBJ databases">
        <title>The Genome Sequence of Spizellomyces punctatus strain DAOM BR117.</title>
        <authorList>
            <consortium name="The Broad Institute Genome Sequencing Platform"/>
            <person name="Russ C."/>
            <person name="Cuomo C."/>
            <person name="Shea T."/>
            <person name="Young S.K."/>
            <person name="Zeng Q."/>
            <person name="Koehrsen M."/>
            <person name="Haas B."/>
            <person name="Borodovsky M."/>
            <person name="Guigo R."/>
            <person name="Alvarado L."/>
            <person name="Berlin A."/>
            <person name="Bochicchio J."/>
            <person name="Borenstein D."/>
            <person name="Chapman S."/>
            <person name="Chen Z."/>
            <person name="Engels R."/>
            <person name="Freedman E."/>
            <person name="Gellesch M."/>
            <person name="Goldberg J."/>
            <person name="Griggs A."/>
            <person name="Gujja S."/>
            <person name="Heiman D."/>
            <person name="Hepburn T."/>
            <person name="Howarth C."/>
            <person name="Jen D."/>
            <person name="Larson L."/>
            <person name="Lewis B."/>
            <person name="Mehta T."/>
            <person name="Park D."/>
            <person name="Pearson M."/>
            <person name="Roberts A."/>
            <person name="Saif S."/>
            <person name="Shenoy N."/>
            <person name="Sisk P."/>
            <person name="Stolte C."/>
            <person name="Sykes S."/>
            <person name="Thomson T."/>
            <person name="Walk T."/>
            <person name="White J."/>
            <person name="Yandava C."/>
            <person name="Burger G."/>
            <person name="Gray M.W."/>
            <person name="Holland P.W.H."/>
            <person name="King N."/>
            <person name="Lang F.B.F."/>
            <person name="Roger A.J."/>
            <person name="Ruiz-Trillo I."/>
            <person name="Lander E."/>
            <person name="Nusbaum C."/>
        </authorList>
    </citation>
    <scope>NUCLEOTIDE SEQUENCE [LARGE SCALE GENOMIC DNA]</scope>
    <source>
        <strain evidence="7 8">DAOM BR117</strain>
    </source>
</reference>
<comment type="function">
    <text evidence="3">Regulates mitochondrial small subunit maturation by controlling 15S rRNA 5'-end processing. Localizes to the 5' precursor of the 15S rRNA in a position that is subsequently occupied by mS47 in the mature yeast mtSSU. Uses structure and sequence-specific RNA recognition, binding to a single-stranded region of the precursor and specifically recognizing bases -6 to -1. The exchange of Ccm1 for mS47 is coupled to the irreversible removal of precursor rRNA that is accompanied by conformational changes of the mitoribosomal proteins uS5m and mS26. These conformational changes signal completion of 5'-end rRNA processing through protection of the mature 5'-end of the 15S rRNA and stabilization of mS47. The removal of the 5' precursor together with the dissociation of Ccm1 may be catalyzed by the 5'-3' exoribonuclease Pet127. Involved in the specific removal of group I introns in mitochondrial encoded transcripts.</text>
</comment>
<organism evidence="7 8">
    <name type="scientific">Spizellomyces punctatus (strain DAOM BR117)</name>
    <dbReference type="NCBI Taxonomy" id="645134"/>
    <lineage>
        <taxon>Eukaryota</taxon>
        <taxon>Fungi</taxon>
        <taxon>Fungi incertae sedis</taxon>
        <taxon>Chytridiomycota</taxon>
        <taxon>Chytridiomycota incertae sedis</taxon>
        <taxon>Chytridiomycetes</taxon>
        <taxon>Spizellomycetales</taxon>
        <taxon>Spizellomycetaceae</taxon>
        <taxon>Spizellomyces</taxon>
    </lineage>
</organism>
<dbReference type="OMA" id="RITHAYI"/>
<evidence type="ECO:0000256" key="2">
    <source>
        <dbReference type="ARBA" id="ARBA00022737"/>
    </source>
</evidence>